<comment type="caution">
    <text evidence="2">The sequence shown here is derived from an EMBL/GenBank/DDBJ whole genome shotgun (WGS) entry which is preliminary data.</text>
</comment>
<proteinExistence type="predicted"/>
<organism evidence="2 3">
    <name type="scientific">Micromonospora haikouensis</name>
    <dbReference type="NCBI Taxonomy" id="686309"/>
    <lineage>
        <taxon>Bacteria</taxon>
        <taxon>Bacillati</taxon>
        <taxon>Actinomycetota</taxon>
        <taxon>Actinomycetes</taxon>
        <taxon>Micromonosporales</taxon>
        <taxon>Micromonosporaceae</taxon>
        <taxon>Micromonospora</taxon>
    </lineage>
</organism>
<feature type="region of interest" description="Disordered" evidence="1">
    <location>
        <begin position="1"/>
        <end position="23"/>
    </location>
</feature>
<dbReference type="AlphaFoldDB" id="A0A0D0V0Y5"/>
<name>A0A0D0V0Y5_9ACTN</name>
<dbReference type="PATRIC" id="fig|47853.6.peg.757"/>
<gene>
    <name evidence="2" type="ORF">TK50_03545</name>
</gene>
<dbReference type="GeneID" id="301303248"/>
<dbReference type="NCBIfam" id="TIGR03923">
    <property type="entry name" value="T7SS_EccE"/>
    <property type="match status" value="1"/>
</dbReference>
<evidence type="ECO:0000313" key="3">
    <source>
        <dbReference type="Proteomes" id="UP000032254"/>
    </source>
</evidence>
<sequence length="610" mass="62147">MTASTTTAPVQPAHRQPLPPQWIPATTRRGSAGVRVGQVVATQAAVALVAAGVGRGAVATVAAVAVAAPLLAGAWVRVRGRWLFSWLGVAAGHLSRRRALAATTGPGALLGLLDPGAVVRAAELAGGPAAVVDDAEGLTAVLEVGDPGDLLGDGPRALPPPSMLLPPVSPELPPVRLQLLISGSPAPAVAVGGSTVATSYRQLTDGLLAGRDSVLLAVRVLRVDGWTDEDLRAALSGVVRRIVRRLGPVTARPLGEHAAPRVLAELAHHDGGGPMVETWPAVRTGALCQTTLRVRRGPDPATDAGRRLVPRLLTLPAAATTVSLCVGPRAGAGGVTVPAELTVRLAAWTPAELAAATQALRRLADGAGAEVDRLDGQQLPALAGTLPLALAVPGAAVDPAALDELELPVGDAGLMVGANRRGAAVTIRLFRPEGTRLMLVGGVPVAQLLALRALALGARVVVQTTRPRAWEPFVRGVATPDGPIPVLPPGRAVGAAAGSALRPMLLVVDAGPLPADADPGSAWRSTLVVRDGLTTSDVDQLGRADLVVLQPLRPAEAALAGAALGLGGSAEWLTRIREDMVAVVNRRALRWALLSPTPIESQLIGRPGRG</sequence>
<dbReference type="EMBL" id="JXSX01000001">
    <property type="protein sequence ID" value="KIR64712.1"/>
    <property type="molecule type" value="Genomic_DNA"/>
</dbReference>
<protein>
    <recommendedName>
        <fullName evidence="4">Type VII secretion protein EccE</fullName>
    </recommendedName>
</protein>
<keyword evidence="3" id="KW-1185">Reference proteome</keyword>
<dbReference type="InterPro" id="IPR021368">
    <property type="entry name" value="T7SS_EccE"/>
</dbReference>
<evidence type="ECO:0000256" key="1">
    <source>
        <dbReference type="SAM" id="MobiDB-lite"/>
    </source>
</evidence>
<dbReference type="Proteomes" id="UP000032254">
    <property type="component" value="Unassembled WGS sequence"/>
</dbReference>
<evidence type="ECO:0000313" key="2">
    <source>
        <dbReference type="EMBL" id="KIR64712.1"/>
    </source>
</evidence>
<dbReference type="RefSeq" id="WP_043961447.1">
    <property type="nucleotide sequence ID" value="NZ_JXSX01000001.1"/>
</dbReference>
<accession>A0A0D0V0Y5</accession>
<evidence type="ECO:0008006" key="4">
    <source>
        <dbReference type="Google" id="ProtNLM"/>
    </source>
</evidence>
<reference evidence="2 3" key="1">
    <citation type="submission" date="2015-01" db="EMBL/GenBank/DDBJ databases">
        <title>Sequencing and annotation of Micromonospora carbonacea strain JXNU-1 genome.</title>
        <authorList>
            <person name="Long Z."/>
            <person name="Huang Y."/>
            <person name="Jiang Y."/>
        </authorList>
    </citation>
    <scope>NUCLEOTIDE SEQUENCE [LARGE SCALE GENOMIC DNA]</scope>
    <source>
        <strain evidence="2 3">JXNU-1</strain>
    </source>
</reference>